<protein>
    <recommendedName>
        <fullName evidence="2">WIYLD domain-containing protein</fullName>
    </recommendedName>
</protein>
<feature type="domain" description="WIYLD" evidence="2">
    <location>
        <begin position="6"/>
        <end position="59"/>
    </location>
</feature>
<evidence type="ECO:0000313" key="3">
    <source>
        <dbReference type="EMBL" id="KAF5950304.1"/>
    </source>
</evidence>
<evidence type="ECO:0000259" key="2">
    <source>
        <dbReference type="Pfam" id="PF10440"/>
    </source>
</evidence>
<reference evidence="3 4" key="2">
    <citation type="submission" date="2020-07" db="EMBL/GenBank/DDBJ databases">
        <title>Genome assembly of wild tea tree DASZ reveals pedigree and selection history of tea varieties.</title>
        <authorList>
            <person name="Zhang W."/>
        </authorList>
    </citation>
    <scope>NUCLEOTIDE SEQUENCE [LARGE SCALE GENOMIC DNA]</scope>
    <source>
        <strain evidence="4">cv. G240</strain>
        <tissue evidence="3">Leaf</tissue>
    </source>
</reference>
<feature type="compositionally biased region" description="Basic and acidic residues" evidence="1">
    <location>
        <begin position="173"/>
        <end position="185"/>
    </location>
</feature>
<accession>A0A7J7HEH8</accession>
<keyword evidence="4" id="KW-1185">Reference proteome</keyword>
<reference evidence="4" key="1">
    <citation type="journal article" date="2020" name="Nat. Commun.">
        <title>Genome assembly of wild tea tree DASZ reveals pedigree and selection history of tea varieties.</title>
        <authorList>
            <person name="Zhang W."/>
            <person name="Zhang Y."/>
            <person name="Qiu H."/>
            <person name="Guo Y."/>
            <person name="Wan H."/>
            <person name="Zhang X."/>
            <person name="Scossa F."/>
            <person name="Alseekh S."/>
            <person name="Zhang Q."/>
            <person name="Wang P."/>
            <person name="Xu L."/>
            <person name="Schmidt M.H."/>
            <person name="Jia X."/>
            <person name="Li D."/>
            <person name="Zhu A."/>
            <person name="Guo F."/>
            <person name="Chen W."/>
            <person name="Ni D."/>
            <person name="Usadel B."/>
            <person name="Fernie A.R."/>
            <person name="Wen W."/>
        </authorList>
    </citation>
    <scope>NUCLEOTIDE SEQUENCE [LARGE SCALE GENOMIC DNA]</scope>
    <source>
        <strain evidence="4">cv. G240</strain>
    </source>
</reference>
<comment type="caution">
    <text evidence="3">The sequence shown here is derived from an EMBL/GenBank/DDBJ whole genome shotgun (WGS) entry which is preliminary data.</text>
</comment>
<feature type="compositionally biased region" description="Basic and acidic residues" evidence="1">
    <location>
        <begin position="80"/>
        <end position="91"/>
    </location>
</feature>
<dbReference type="PANTHER" id="PTHR46450">
    <property type="entry name" value="INACTIVE HISTONE-LYSINE N-METHYLTRANSFERASE SUVR1-RELATED"/>
    <property type="match status" value="1"/>
</dbReference>
<proteinExistence type="predicted"/>
<dbReference type="Pfam" id="PF10440">
    <property type="entry name" value="WIYLD"/>
    <property type="match status" value="1"/>
</dbReference>
<evidence type="ECO:0000313" key="4">
    <source>
        <dbReference type="Proteomes" id="UP000593564"/>
    </source>
</evidence>
<feature type="region of interest" description="Disordered" evidence="1">
    <location>
        <begin position="416"/>
        <end position="436"/>
    </location>
</feature>
<feature type="compositionally biased region" description="Polar residues" evidence="1">
    <location>
        <begin position="131"/>
        <end position="141"/>
    </location>
</feature>
<gene>
    <name evidence="3" type="ORF">HYC85_012297</name>
</gene>
<evidence type="ECO:0000256" key="1">
    <source>
        <dbReference type="SAM" id="MobiDB-lite"/>
    </source>
</evidence>
<feature type="compositionally biased region" description="Polar residues" evidence="1">
    <location>
        <begin position="378"/>
        <end position="393"/>
    </location>
</feature>
<dbReference type="InterPro" id="IPR043017">
    <property type="entry name" value="WIYLD_dom_sf"/>
</dbReference>
<dbReference type="EMBL" id="JACBKZ010000005">
    <property type="protein sequence ID" value="KAF5950304.1"/>
    <property type="molecule type" value="Genomic_DNA"/>
</dbReference>
<name>A0A7J7HEH8_CAMSI</name>
<organism evidence="3 4">
    <name type="scientific">Camellia sinensis</name>
    <name type="common">Tea plant</name>
    <name type="synonym">Thea sinensis</name>
    <dbReference type="NCBI Taxonomy" id="4442"/>
    <lineage>
        <taxon>Eukaryota</taxon>
        <taxon>Viridiplantae</taxon>
        <taxon>Streptophyta</taxon>
        <taxon>Embryophyta</taxon>
        <taxon>Tracheophyta</taxon>
        <taxon>Spermatophyta</taxon>
        <taxon>Magnoliopsida</taxon>
        <taxon>eudicotyledons</taxon>
        <taxon>Gunneridae</taxon>
        <taxon>Pentapetalae</taxon>
        <taxon>asterids</taxon>
        <taxon>Ericales</taxon>
        <taxon>Theaceae</taxon>
        <taxon>Camellia</taxon>
    </lineage>
</organism>
<sequence length="436" mass="48069">MAPNPRVARAFRAMRSIGVIEEKVKPVLKNLLKLYDKNWELIEEENYRALADAIFDQEETQTTEQKKKHENTDQEEMDEEAKMHEEPERPLKRLRLRNQNDHVSPYFGLGETSSRGPPKVEEANLPETCPEQRSQDMTESPQPLVRNKGKQPVLPKPVSIQNSFEPSQPGAADRTEPFATRRTESDLVSPLVRHTGKGKEPLLPQIAPRISVRSPHAVHLKEPMVDTGIVLSPKLHLHDSHALIKPKDEPFTDDILQSEVPSAVIHGEPLSKENSSSANGSIRASDGPEHIVSQSVDGEARNDGVLASSNERRTACKLANNVDGSSSNLDVASSHYGEELGTDSANKSQETIMPAIDLLKQSNALDALGARVKPFGASNGSSQIPRLPSSSNGIDDCTQTDKNTIENIGEIDEEKEQNSLEHANPHSLLVQQPDDI</sequence>
<feature type="region of interest" description="Disordered" evidence="1">
    <location>
        <begin position="266"/>
        <end position="308"/>
    </location>
</feature>
<dbReference type="Proteomes" id="UP000593564">
    <property type="component" value="Unassembled WGS sequence"/>
</dbReference>
<dbReference type="AlphaFoldDB" id="A0A7J7HEH8"/>
<dbReference type="Gene3D" id="1.10.8.850">
    <property type="entry name" value="Histone-lysine N methyltransferase , C-terminal domain-like"/>
    <property type="match status" value="1"/>
</dbReference>
<feature type="compositionally biased region" description="Polar residues" evidence="1">
    <location>
        <begin position="272"/>
        <end position="282"/>
    </location>
</feature>
<dbReference type="InterPro" id="IPR018848">
    <property type="entry name" value="WIYLD_domain"/>
</dbReference>
<dbReference type="PANTHER" id="PTHR46450:SF1">
    <property type="entry name" value="INACTIVE HISTONE-LYSINE N-METHYLTRANSFERASE SUVR1-RELATED"/>
    <property type="match status" value="1"/>
</dbReference>
<feature type="region of interest" description="Disordered" evidence="1">
    <location>
        <begin position="58"/>
        <end position="208"/>
    </location>
</feature>
<feature type="region of interest" description="Disordered" evidence="1">
    <location>
        <begin position="375"/>
        <end position="400"/>
    </location>
</feature>